<feature type="domain" description="Beta-lactamase-related" evidence="1">
    <location>
        <begin position="71"/>
        <end position="302"/>
    </location>
</feature>
<dbReference type="EMBL" id="CP030760">
    <property type="protein sequence ID" value="AXA39431.1"/>
    <property type="molecule type" value="Genomic_DNA"/>
</dbReference>
<dbReference type="RefSeq" id="WP_112904599.1">
    <property type="nucleotide sequence ID" value="NZ_CP030760.1"/>
</dbReference>
<evidence type="ECO:0000313" key="2">
    <source>
        <dbReference type="EMBL" id="AXA39431.1"/>
    </source>
</evidence>
<dbReference type="SUPFAM" id="SSF56601">
    <property type="entry name" value="beta-lactamase/transpeptidase-like"/>
    <property type="match status" value="1"/>
</dbReference>
<dbReference type="Gene3D" id="3.40.710.10">
    <property type="entry name" value="DD-peptidase/beta-lactamase superfamily"/>
    <property type="match status" value="1"/>
</dbReference>
<name>A0A2Z4YDU3_RHILE</name>
<gene>
    <name evidence="2" type="ORF">DLJ82_1830</name>
</gene>
<dbReference type="PANTHER" id="PTHR43283:SF7">
    <property type="entry name" value="BETA-LACTAMASE-RELATED DOMAIN-CONTAINING PROTEIN"/>
    <property type="match status" value="1"/>
</dbReference>
<organism evidence="2 3">
    <name type="scientific">Rhizobium leguminosarum</name>
    <dbReference type="NCBI Taxonomy" id="384"/>
    <lineage>
        <taxon>Bacteria</taxon>
        <taxon>Pseudomonadati</taxon>
        <taxon>Pseudomonadota</taxon>
        <taxon>Alphaproteobacteria</taxon>
        <taxon>Hyphomicrobiales</taxon>
        <taxon>Rhizobiaceae</taxon>
        <taxon>Rhizobium/Agrobacterium group</taxon>
        <taxon>Rhizobium</taxon>
    </lineage>
</organism>
<dbReference type="InterPro" id="IPR001466">
    <property type="entry name" value="Beta-lactam-related"/>
</dbReference>
<evidence type="ECO:0000259" key="1">
    <source>
        <dbReference type="Pfam" id="PF00144"/>
    </source>
</evidence>
<dbReference type="PANTHER" id="PTHR43283">
    <property type="entry name" value="BETA-LACTAMASE-RELATED"/>
    <property type="match status" value="1"/>
</dbReference>
<dbReference type="InterPro" id="IPR050789">
    <property type="entry name" value="Diverse_Enzym_Activities"/>
</dbReference>
<dbReference type="AlphaFoldDB" id="A0A2Z4YDU3"/>
<dbReference type="Proteomes" id="UP000251166">
    <property type="component" value="Chromosome"/>
</dbReference>
<evidence type="ECO:0000313" key="3">
    <source>
        <dbReference type="Proteomes" id="UP000251166"/>
    </source>
</evidence>
<accession>A0A2Z4YDU3</accession>
<proteinExistence type="predicted"/>
<protein>
    <submittedName>
        <fullName evidence="2">Beta-lactamase family protein</fullName>
    </submittedName>
</protein>
<reference evidence="2 3" key="1">
    <citation type="submission" date="2018-07" db="EMBL/GenBank/DDBJ databases">
        <title>Rhizobium leguminosarum strain:ATCC 14479 Genome sequencing and assembly.</title>
        <authorList>
            <person name="Chakraborty R."/>
        </authorList>
    </citation>
    <scope>NUCLEOTIDE SEQUENCE [LARGE SCALE GENOMIC DNA]</scope>
    <source>
        <strain evidence="2 3">ATCC 14479</strain>
    </source>
</reference>
<dbReference type="Pfam" id="PF00144">
    <property type="entry name" value="Beta-lactamase"/>
    <property type="match status" value="1"/>
</dbReference>
<dbReference type="InterPro" id="IPR012338">
    <property type="entry name" value="Beta-lactam/transpept-like"/>
</dbReference>
<sequence length="338" mass="37134">MASNDVLLAAKNHVIPDNEWHQLPAASRGWSSERLAALTLELENGRSTAFMIIQSGHLVFQWGDIALKSSIASVRKSLINVLYGIYIAEGRIDPNATLAELEIDDNEPLTPAERKATVMDLLMARSGIYLPSVYNTEAGRPSRGSYPPGSHWFYNNWDFNVLGTIVERTTGQKVFDGLVSRLVIPLGMQDCEPGDGWFQHGPESSHPVYKIRMSARDLARVGLLYLRQGRWGTKQLVPESWVRDSTLPHSQVGAGHGYGYLWWATAANASGDSMATHASMFYASGWGGQYIIVLPKLDLVVVHRSAPSSKVGNGVSHVRMGEILRLALAACPNCDSVY</sequence>